<dbReference type="EMBL" id="BDGG01000014">
    <property type="protein sequence ID" value="GAV07077.1"/>
    <property type="molecule type" value="Genomic_DNA"/>
</dbReference>
<gene>
    <name evidence="9" type="primary">RvY_16959-1</name>
    <name evidence="9" type="synonym">RvY_16959.1</name>
    <name evidence="9" type="ORF">RvY_16959</name>
</gene>
<organism evidence="9 10">
    <name type="scientific">Ramazzottius varieornatus</name>
    <name type="common">Water bear</name>
    <name type="synonym">Tardigrade</name>
    <dbReference type="NCBI Taxonomy" id="947166"/>
    <lineage>
        <taxon>Eukaryota</taxon>
        <taxon>Metazoa</taxon>
        <taxon>Ecdysozoa</taxon>
        <taxon>Tardigrada</taxon>
        <taxon>Eutardigrada</taxon>
        <taxon>Parachela</taxon>
        <taxon>Hypsibioidea</taxon>
        <taxon>Ramazzottiidae</taxon>
        <taxon>Ramazzottius</taxon>
    </lineage>
</organism>
<dbReference type="InterPro" id="IPR015424">
    <property type="entry name" value="PyrdxlP-dep_Trfase"/>
</dbReference>
<comment type="caution">
    <text evidence="9">The sequence shown here is derived from an EMBL/GenBank/DDBJ whole genome shotgun (WGS) entry which is preliminary data.</text>
</comment>
<feature type="modified residue" description="N6-(pyridoxal phosphate)lysine" evidence="7">
    <location>
        <position position="486"/>
    </location>
</feature>
<evidence type="ECO:0000256" key="8">
    <source>
        <dbReference type="SAM" id="MobiDB-lite"/>
    </source>
</evidence>
<dbReference type="GO" id="GO:0004351">
    <property type="term" value="F:glutamate decarboxylase activity"/>
    <property type="evidence" value="ECO:0007669"/>
    <property type="project" value="TreeGrafter"/>
</dbReference>
<evidence type="ECO:0000256" key="3">
    <source>
        <dbReference type="ARBA" id="ARBA00011738"/>
    </source>
</evidence>
<dbReference type="GO" id="GO:0009449">
    <property type="term" value="P:gamma-aminobutyric acid biosynthetic process"/>
    <property type="evidence" value="ECO:0007669"/>
    <property type="project" value="TreeGrafter"/>
</dbReference>
<dbReference type="GO" id="GO:0030170">
    <property type="term" value="F:pyridoxal phosphate binding"/>
    <property type="evidence" value="ECO:0007669"/>
    <property type="project" value="InterPro"/>
</dbReference>
<evidence type="ECO:0000256" key="4">
    <source>
        <dbReference type="ARBA" id="ARBA00022793"/>
    </source>
</evidence>
<comment type="subunit">
    <text evidence="3">Homodimer.</text>
</comment>
<dbReference type="GO" id="GO:0005737">
    <property type="term" value="C:cytoplasm"/>
    <property type="evidence" value="ECO:0007669"/>
    <property type="project" value="TreeGrafter"/>
</dbReference>
<evidence type="ECO:0000313" key="9">
    <source>
        <dbReference type="EMBL" id="GAV07077.1"/>
    </source>
</evidence>
<comment type="similarity">
    <text evidence="2">Belongs to the group II decarboxylase family.</text>
</comment>
<dbReference type="OrthoDB" id="392571at2759"/>
<keyword evidence="4" id="KW-0210">Decarboxylase</keyword>
<dbReference type="PANTHER" id="PTHR45677">
    <property type="entry name" value="GLUTAMATE DECARBOXYLASE-RELATED"/>
    <property type="match status" value="1"/>
</dbReference>
<dbReference type="Pfam" id="PF00282">
    <property type="entry name" value="Pyridoxal_deC"/>
    <property type="match status" value="1"/>
</dbReference>
<evidence type="ECO:0000256" key="5">
    <source>
        <dbReference type="ARBA" id="ARBA00022898"/>
    </source>
</evidence>
<keyword evidence="5 7" id="KW-0663">Pyridoxal phosphate</keyword>
<proteinExistence type="inferred from homology"/>
<name>A0A1D1W0D9_RAMVA</name>
<evidence type="ECO:0000256" key="2">
    <source>
        <dbReference type="ARBA" id="ARBA00009533"/>
    </source>
</evidence>
<dbReference type="CDD" id="cd06450">
    <property type="entry name" value="DOPA_deC_like"/>
    <property type="match status" value="1"/>
</dbReference>
<dbReference type="PROSITE" id="PS00392">
    <property type="entry name" value="DDC_GAD_HDC_YDC"/>
    <property type="match status" value="1"/>
</dbReference>
<dbReference type="SUPFAM" id="SSF53383">
    <property type="entry name" value="PLP-dependent transferases"/>
    <property type="match status" value="1"/>
</dbReference>
<evidence type="ECO:0000256" key="6">
    <source>
        <dbReference type="ARBA" id="ARBA00023239"/>
    </source>
</evidence>
<dbReference type="AlphaFoldDB" id="A0A1D1W0D9"/>
<feature type="region of interest" description="Disordered" evidence="8">
    <location>
        <begin position="1"/>
        <end position="55"/>
    </location>
</feature>
<dbReference type="Gene3D" id="3.90.1150.170">
    <property type="match status" value="1"/>
</dbReference>
<evidence type="ECO:0008006" key="11">
    <source>
        <dbReference type="Google" id="ProtNLM"/>
    </source>
</evidence>
<protein>
    <recommendedName>
        <fullName evidence="11">Glutamate decarboxylase</fullName>
    </recommendedName>
</protein>
<dbReference type="Proteomes" id="UP000186922">
    <property type="component" value="Unassembled WGS sequence"/>
</dbReference>
<dbReference type="FunFam" id="3.40.640.10:FF:000016">
    <property type="entry name" value="Glutamate decarboxylase like 1"/>
    <property type="match status" value="1"/>
</dbReference>
<keyword evidence="6" id="KW-0456">Lyase</keyword>
<dbReference type="InterPro" id="IPR015421">
    <property type="entry name" value="PyrdxlP-dep_Trfase_major"/>
</dbReference>
<evidence type="ECO:0000256" key="7">
    <source>
        <dbReference type="PIRSR" id="PIRSR602129-50"/>
    </source>
</evidence>
<dbReference type="STRING" id="947166.A0A1D1W0D9"/>
<dbReference type="Gene3D" id="3.40.640.10">
    <property type="entry name" value="Type I PLP-dependent aspartate aminotransferase-like (Major domain)"/>
    <property type="match status" value="1"/>
</dbReference>
<comment type="cofactor">
    <cofactor evidence="1 7">
        <name>pyridoxal 5'-phosphate</name>
        <dbReference type="ChEBI" id="CHEBI:597326"/>
    </cofactor>
</comment>
<dbReference type="PANTHER" id="PTHR45677:SF10">
    <property type="entry name" value="GLUTAMATE DECARBOXYLASE"/>
    <property type="match status" value="1"/>
</dbReference>
<feature type="compositionally biased region" description="Polar residues" evidence="8">
    <location>
        <begin position="26"/>
        <end position="44"/>
    </location>
</feature>
<reference evidence="9 10" key="1">
    <citation type="journal article" date="2016" name="Nat. Commun.">
        <title>Extremotolerant tardigrade genome and improved radiotolerance of human cultured cells by tardigrade-unique protein.</title>
        <authorList>
            <person name="Hashimoto T."/>
            <person name="Horikawa D.D."/>
            <person name="Saito Y."/>
            <person name="Kuwahara H."/>
            <person name="Kozuka-Hata H."/>
            <person name="Shin-I T."/>
            <person name="Minakuchi Y."/>
            <person name="Ohishi K."/>
            <person name="Motoyama A."/>
            <person name="Aizu T."/>
            <person name="Enomoto A."/>
            <person name="Kondo K."/>
            <person name="Tanaka S."/>
            <person name="Hara Y."/>
            <person name="Koshikawa S."/>
            <person name="Sagara H."/>
            <person name="Miura T."/>
            <person name="Yokobori S."/>
            <person name="Miyagawa K."/>
            <person name="Suzuki Y."/>
            <person name="Kubo T."/>
            <person name="Oyama M."/>
            <person name="Kohara Y."/>
            <person name="Fujiyama A."/>
            <person name="Arakawa K."/>
            <person name="Katayama T."/>
            <person name="Toyoda A."/>
            <person name="Kunieda T."/>
        </authorList>
    </citation>
    <scope>NUCLEOTIDE SEQUENCE [LARGE SCALE GENOMIC DNA]</scope>
    <source>
        <strain evidence="9 10">YOKOZUNA-1</strain>
    </source>
</reference>
<dbReference type="InterPro" id="IPR021115">
    <property type="entry name" value="Pyridoxal-P_BS"/>
</dbReference>
<keyword evidence="10" id="KW-1185">Reference proteome</keyword>
<evidence type="ECO:0000313" key="10">
    <source>
        <dbReference type="Proteomes" id="UP000186922"/>
    </source>
</evidence>
<dbReference type="InterPro" id="IPR002129">
    <property type="entry name" value="PyrdxlP-dep_de-COase"/>
</dbReference>
<evidence type="ECO:0000256" key="1">
    <source>
        <dbReference type="ARBA" id="ARBA00001933"/>
    </source>
</evidence>
<accession>A0A1D1W0D9</accession>
<sequence>MAYQNKFLNRRQASMTEGSPHHRPASMTNGVNGTSNLSSTNHSPVGNAPEGMPTTLEHRMGLSRKGSKSYGEREDGSLHRKMSLTAAISNGISMDNEDYTTMNTMQPLAAILQRGDSLLRRTQSQRGNERSPAALRRAGTLTNGQNAACTPPLVDKQQFFPQMVDDRYLKLDYANQEFLSGHSAGDLLPRGSVEVTREFLSTLVTLLLNYVEMENDRSTRVLEFRHPKQLEQIVDIDVPDEEEPANLYQLILDCQQALQYQVRSGHPRFFNQISTGLDIVSLAGEFLTATTNSNMFTYEVSPVFVLIEKAVLSKMRELIGWPTGDGIFAPGGSLSTLYAVHLARHRKFPTVKTKGMTSLSKRPVIFTSAHCHYSIPTAAAVLGMGTESVVEIAVDGRGRMSVTELEKEILACLERDDVPLMVNATAATTVLGAFDPIPQIADLCEKYDIWLHVDAAWGGGVLCSSKYRTLAQGIERANSVTWNPHKMMGAHLQCSAVLTREPNQLFSCNNMSADYLFQQDKHYNVEYDTGDKAIQCGRRNDVFKLWLMWRAKGTLGFERHVNNLFELRDYLVSQLKQFDDFEMVLEEPECTNVCFWYVPPSCATLSGNRRYERMGRITAVIKARMMDRGNLMVGYQPLDDKPNFFRMIISNHASTKEDIDFMLEEIVRIGREL</sequence>